<feature type="region of interest" description="Disordered" evidence="1">
    <location>
        <begin position="153"/>
        <end position="187"/>
    </location>
</feature>
<evidence type="ECO:0000256" key="1">
    <source>
        <dbReference type="SAM" id="MobiDB-lite"/>
    </source>
</evidence>
<keyword evidence="4" id="KW-1185">Reference proteome</keyword>
<organism evidence="3 4">
    <name type="scientific">Thermanaerosceptrum fracticalcis</name>
    <dbReference type="NCBI Taxonomy" id="1712410"/>
    <lineage>
        <taxon>Bacteria</taxon>
        <taxon>Bacillati</taxon>
        <taxon>Bacillota</taxon>
        <taxon>Clostridia</taxon>
        <taxon>Eubacteriales</taxon>
        <taxon>Peptococcaceae</taxon>
        <taxon>Thermanaerosceptrum</taxon>
    </lineage>
</organism>
<name>A0A7G6E0C5_THEFR</name>
<feature type="transmembrane region" description="Helical" evidence="2">
    <location>
        <begin position="36"/>
        <end position="57"/>
    </location>
</feature>
<dbReference type="Proteomes" id="UP000515847">
    <property type="component" value="Chromosome"/>
</dbReference>
<dbReference type="KEGG" id="tfr:BR63_03875"/>
<feature type="compositionally biased region" description="Basic and acidic residues" evidence="1">
    <location>
        <begin position="166"/>
        <end position="178"/>
    </location>
</feature>
<keyword evidence="2" id="KW-0472">Membrane</keyword>
<evidence type="ECO:0000256" key="2">
    <source>
        <dbReference type="SAM" id="Phobius"/>
    </source>
</evidence>
<dbReference type="EMBL" id="CP045798">
    <property type="protein sequence ID" value="QNB45529.1"/>
    <property type="molecule type" value="Genomic_DNA"/>
</dbReference>
<protein>
    <submittedName>
        <fullName evidence="3">Stage III sporulation protein AF</fullName>
    </submittedName>
</protein>
<reference evidence="3 4" key="1">
    <citation type="journal article" date="2019" name="Front. Microbiol.">
        <title>Thermoanaerosceptrum fracticalcis gen. nov. sp. nov., a Novel Fumarate-Fermenting Microorganism From a Deep Fractured Carbonate Aquifer of the US Great Basin.</title>
        <authorList>
            <person name="Hamilton-Brehm S.D."/>
            <person name="Stewart L.E."/>
            <person name="Zavarin M."/>
            <person name="Caldwell M."/>
            <person name="Lawson P.A."/>
            <person name="Onstott T.C."/>
            <person name="Grzymski J."/>
            <person name="Neveux I."/>
            <person name="Lollar B.S."/>
            <person name="Russell C.E."/>
            <person name="Moser D.P."/>
        </authorList>
    </citation>
    <scope>NUCLEOTIDE SEQUENCE [LARGE SCALE GENOMIC DNA]</scope>
    <source>
        <strain evidence="3 4">DRI-13</strain>
    </source>
</reference>
<evidence type="ECO:0000313" key="3">
    <source>
        <dbReference type="EMBL" id="QNB45529.1"/>
    </source>
</evidence>
<gene>
    <name evidence="3" type="primary">spoIIIAF</name>
    <name evidence="3" type="ORF">BR63_03875</name>
</gene>
<sequence>MSSLEILKELVRNVVIIVLLTTFIDLIMPSSSMQRFVKVVMGLFILVTLLNPILNLFTKGQDFEVMTWQLKTSTSTANTVLAQSDQLTATNQSLFLENYSRRIEGQMKALVKLVKGIKEVEVQVELKGGKQLGALEGIESVLVMVDTKASGEKSSSVKPVEPVRIGSKERTAGSEGAKDAQATVDEEHKRMEREIKNTLSNYFGINPKIIKVVFS</sequence>
<evidence type="ECO:0000313" key="4">
    <source>
        <dbReference type="Proteomes" id="UP000515847"/>
    </source>
</evidence>
<feature type="transmembrane region" description="Helical" evidence="2">
    <location>
        <begin position="12"/>
        <end position="30"/>
    </location>
</feature>
<accession>A0A7G6E0C5</accession>
<keyword evidence="2" id="KW-1133">Transmembrane helix</keyword>
<proteinExistence type="predicted"/>
<keyword evidence="2" id="KW-0812">Transmembrane</keyword>
<dbReference type="InterPro" id="IPR014245">
    <property type="entry name" value="Spore_III_AF"/>
</dbReference>
<dbReference type="AlphaFoldDB" id="A0A7G6E0C5"/>
<dbReference type="NCBIfam" id="TIGR02896">
    <property type="entry name" value="spore_III_AF"/>
    <property type="match status" value="1"/>
</dbReference>
<dbReference type="Pfam" id="PF09581">
    <property type="entry name" value="Spore_III_AF"/>
    <property type="match status" value="1"/>
</dbReference>